<accession>W6XIS1</accession>
<dbReference type="HOGENOM" id="CLU_762881_0_0_1"/>
<evidence type="ECO:0000313" key="2">
    <source>
        <dbReference type="Proteomes" id="UP000053841"/>
    </source>
</evidence>
<keyword evidence="2" id="KW-1185">Reference proteome</keyword>
<dbReference type="AlphaFoldDB" id="W6XIS1"/>
<dbReference type="OrthoDB" id="4330301at2759"/>
<dbReference type="KEGG" id="bze:COCCADRAFT_31401"/>
<dbReference type="RefSeq" id="XP_007718719.1">
    <property type="nucleotide sequence ID" value="XM_007720529.1"/>
</dbReference>
<name>W6XIS1_COCC2</name>
<sequence>MTAIEPQNWKNNGWGRYDKRNSAPVVDSFARQRHRKPIHDLDGSASESYCINIWTPAKVKFADKTQSTFTIHNRLIDQKTVPNREVLHWMRSGERTGIIGFTYIAMTDGSGVIEMMKTEYTSDLCPGRLPNGACATFATTHSWAMHVLWSRGSTILSSVPADFMLNLTRFIAERDGRCLAVSESSAGWTTGQQLGKTDFDHAGNANFVTADFDLELEAEQDASVLVGDVMGWGHDQVVVVKPTLDDRTIVATYGQKIGSPDILCVGLHQCDMALASDFVGPLLAALAPSHPGSLKPTSQGQGLLQISRRKNGKRHLISFHTHAASVDVCDPLCNCAGFEVDALASRSLEHFFSIKWMPVRVLE</sequence>
<proteinExistence type="predicted"/>
<evidence type="ECO:0000313" key="1">
    <source>
        <dbReference type="EMBL" id="EUC26977.1"/>
    </source>
</evidence>
<reference evidence="1 2" key="1">
    <citation type="journal article" date="2013" name="PLoS Genet.">
        <title>Comparative genome structure, secondary metabolite, and effector coding capacity across Cochliobolus pathogens.</title>
        <authorList>
            <person name="Condon B.J."/>
            <person name="Leng Y."/>
            <person name="Wu D."/>
            <person name="Bushley K.E."/>
            <person name="Ohm R.A."/>
            <person name="Otillar R."/>
            <person name="Martin J."/>
            <person name="Schackwitz W."/>
            <person name="Grimwood J."/>
            <person name="MohdZainudin N."/>
            <person name="Xue C."/>
            <person name="Wang R."/>
            <person name="Manning V.A."/>
            <person name="Dhillon B."/>
            <person name="Tu Z.J."/>
            <person name="Steffenson B.J."/>
            <person name="Salamov A."/>
            <person name="Sun H."/>
            <person name="Lowry S."/>
            <person name="LaButti K."/>
            <person name="Han J."/>
            <person name="Copeland A."/>
            <person name="Lindquist E."/>
            <person name="Barry K."/>
            <person name="Schmutz J."/>
            <person name="Baker S.E."/>
            <person name="Ciuffetti L.M."/>
            <person name="Grigoriev I.V."/>
            <person name="Zhong S."/>
            <person name="Turgeon B.G."/>
        </authorList>
    </citation>
    <scope>NUCLEOTIDE SEQUENCE [LARGE SCALE GENOMIC DNA]</scope>
    <source>
        <strain evidence="1 2">26-R-13</strain>
    </source>
</reference>
<dbReference type="GeneID" id="19146943"/>
<dbReference type="Proteomes" id="UP000053841">
    <property type="component" value="Unassembled WGS sequence"/>
</dbReference>
<dbReference type="EMBL" id="KI965043">
    <property type="protein sequence ID" value="EUC26977.1"/>
    <property type="molecule type" value="Genomic_DNA"/>
</dbReference>
<protein>
    <submittedName>
        <fullName evidence="1">Uncharacterized protein</fullName>
    </submittedName>
</protein>
<organism evidence="1 2">
    <name type="scientific">Cochliobolus carbonum (strain 26-R-13)</name>
    <name type="common">Maize leaf spot fungus</name>
    <name type="synonym">Bipolaris zeicola</name>
    <dbReference type="NCBI Taxonomy" id="930089"/>
    <lineage>
        <taxon>Eukaryota</taxon>
        <taxon>Fungi</taxon>
        <taxon>Dikarya</taxon>
        <taxon>Ascomycota</taxon>
        <taxon>Pezizomycotina</taxon>
        <taxon>Dothideomycetes</taxon>
        <taxon>Pleosporomycetidae</taxon>
        <taxon>Pleosporales</taxon>
        <taxon>Pleosporineae</taxon>
        <taxon>Pleosporaceae</taxon>
        <taxon>Bipolaris</taxon>
    </lineage>
</organism>
<gene>
    <name evidence="1" type="ORF">COCCADRAFT_31401</name>
</gene>